<dbReference type="GO" id="GO:0016757">
    <property type="term" value="F:glycosyltransferase activity"/>
    <property type="evidence" value="ECO:0007669"/>
    <property type="project" value="UniProtKB-KW"/>
</dbReference>
<gene>
    <name evidence="7" type="ORF">G2W53_031234</name>
</gene>
<dbReference type="AlphaFoldDB" id="A0A834WBK4"/>
<accession>A0A834WBK4</accession>
<dbReference type="PANTHER" id="PTHR11062">
    <property type="entry name" value="EXOSTOSIN HEPARAN SULFATE GLYCOSYLTRANSFERASE -RELATED"/>
    <property type="match status" value="1"/>
</dbReference>
<proteinExistence type="inferred from homology"/>
<keyword evidence="5" id="KW-0333">Golgi apparatus</keyword>
<evidence type="ECO:0000256" key="1">
    <source>
        <dbReference type="ARBA" id="ARBA00004323"/>
    </source>
</evidence>
<evidence type="ECO:0000256" key="2">
    <source>
        <dbReference type="ARBA" id="ARBA00010271"/>
    </source>
</evidence>
<evidence type="ECO:0000313" key="8">
    <source>
        <dbReference type="Proteomes" id="UP000634136"/>
    </source>
</evidence>
<dbReference type="Gene3D" id="3.40.50.2000">
    <property type="entry name" value="Glycogen Phosphorylase B"/>
    <property type="match status" value="1"/>
</dbReference>
<dbReference type="EMBL" id="JAAIUW010000009">
    <property type="protein sequence ID" value="KAF7817265.1"/>
    <property type="molecule type" value="Genomic_DNA"/>
</dbReference>
<dbReference type="Proteomes" id="UP000634136">
    <property type="component" value="Unassembled WGS sequence"/>
</dbReference>
<evidence type="ECO:0000256" key="5">
    <source>
        <dbReference type="ARBA" id="ARBA00023034"/>
    </source>
</evidence>
<keyword evidence="8" id="KW-1185">Reference proteome</keyword>
<feature type="domain" description="Exostosin GT47" evidence="6">
    <location>
        <begin position="1"/>
        <end position="284"/>
    </location>
</feature>
<keyword evidence="4" id="KW-0812">Transmembrane</keyword>
<evidence type="ECO:0000313" key="7">
    <source>
        <dbReference type="EMBL" id="KAF7817265.1"/>
    </source>
</evidence>
<keyword evidence="4" id="KW-0735">Signal-anchor</keyword>
<evidence type="ECO:0000256" key="4">
    <source>
        <dbReference type="ARBA" id="ARBA00022968"/>
    </source>
</evidence>
<protein>
    <submittedName>
        <fullName evidence="7">Putative glycosyltransferase</fullName>
    </submittedName>
</protein>
<dbReference type="InterPro" id="IPR004263">
    <property type="entry name" value="Exostosin"/>
</dbReference>
<evidence type="ECO:0000256" key="3">
    <source>
        <dbReference type="ARBA" id="ARBA00022676"/>
    </source>
</evidence>
<dbReference type="GO" id="GO:0000139">
    <property type="term" value="C:Golgi membrane"/>
    <property type="evidence" value="ECO:0007669"/>
    <property type="project" value="UniProtKB-SubCell"/>
</dbReference>
<sequence length="335" mass="39022">MEKRLRVWVYKEGEAPIFHNGPMNNIYSSEGQMMDELESGKSPFLAKHPNQAISFFLPISVVNIVRYLYRPHADYSRSRLHNIFTDYIHLVSHRYPFWNRTNGADHFMLSCHDWAPDVSSAHPNMFQHFIRVLCNANTSEGFHPMRDVSLPEIKIPFGELGPPSISKPPQNRTILAFFAGGAHGSVRQTLFHYWKEKDKEVQVHEYLPQSSNYTQLMAESRYCLCPSGYEVASPRVVESIYAGCVPVIISDNYVLPFSEVLDWTRFSVHIPISKIAEIKQILKRIPMEEYLKKQKKVIQVQPHFVIHRPAKPYDLIYMLMHSIWLRRLNLRLPTI</sequence>
<dbReference type="PANTHER" id="PTHR11062:SF365">
    <property type="entry name" value="EXOSTOSIN GT47 DOMAIN-CONTAINING PROTEIN"/>
    <property type="match status" value="1"/>
</dbReference>
<comment type="caution">
    <text evidence="7">The sequence shown here is derived from an EMBL/GenBank/DDBJ whole genome shotgun (WGS) entry which is preliminary data.</text>
</comment>
<comment type="subcellular location">
    <subcellularLocation>
        <location evidence="1">Golgi apparatus membrane</location>
        <topology evidence="1">Single-pass type II membrane protein</topology>
    </subcellularLocation>
</comment>
<dbReference type="OrthoDB" id="1924787at2759"/>
<organism evidence="7 8">
    <name type="scientific">Senna tora</name>
    <dbReference type="NCBI Taxonomy" id="362788"/>
    <lineage>
        <taxon>Eukaryota</taxon>
        <taxon>Viridiplantae</taxon>
        <taxon>Streptophyta</taxon>
        <taxon>Embryophyta</taxon>
        <taxon>Tracheophyta</taxon>
        <taxon>Spermatophyta</taxon>
        <taxon>Magnoliopsida</taxon>
        <taxon>eudicotyledons</taxon>
        <taxon>Gunneridae</taxon>
        <taxon>Pentapetalae</taxon>
        <taxon>rosids</taxon>
        <taxon>fabids</taxon>
        <taxon>Fabales</taxon>
        <taxon>Fabaceae</taxon>
        <taxon>Caesalpinioideae</taxon>
        <taxon>Cassia clade</taxon>
        <taxon>Senna</taxon>
    </lineage>
</organism>
<keyword evidence="7" id="KW-0808">Transferase</keyword>
<dbReference type="Pfam" id="PF03016">
    <property type="entry name" value="Exostosin_GT47"/>
    <property type="match status" value="1"/>
</dbReference>
<comment type="similarity">
    <text evidence="2">Belongs to the glycosyltransferase 47 family.</text>
</comment>
<dbReference type="InterPro" id="IPR040911">
    <property type="entry name" value="Exostosin_GT47"/>
</dbReference>
<name>A0A834WBK4_9FABA</name>
<evidence type="ECO:0000259" key="6">
    <source>
        <dbReference type="Pfam" id="PF03016"/>
    </source>
</evidence>
<reference evidence="7" key="1">
    <citation type="submission" date="2020-09" db="EMBL/GenBank/DDBJ databases">
        <title>Genome-Enabled Discovery of Anthraquinone Biosynthesis in Senna tora.</title>
        <authorList>
            <person name="Kang S.-H."/>
            <person name="Pandey R.P."/>
            <person name="Lee C.-M."/>
            <person name="Sim J.-S."/>
            <person name="Jeong J.-T."/>
            <person name="Choi B.-S."/>
            <person name="Jung M."/>
            <person name="Ginzburg D."/>
            <person name="Zhao K."/>
            <person name="Won S.Y."/>
            <person name="Oh T.-J."/>
            <person name="Yu Y."/>
            <person name="Kim N.-H."/>
            <person name="Lee O.R."/>
            <person name="Lee T.-H."/>
            <person name="Bashyal P."/>
            <person name="Kim T.-S."/>
            <person name="Lee W.-H."/>
            <person name="Kawkins C."/>
            <person name="Kim C.-K."/>
            <person name="Kim J.S."/>
            <person name="Ahn B.O."/>
            <person name="Rhee S.Y."/>
            <person name="Sohng J.K."/>
        </authorList>
    </citation>
    <scope>NUCLEOTIDE SEQUENCE</scope>
    <source>
        <tissue evidence="7">Leaf</tissue>
    </source>
</reference>
<keyword evidence="3" id="KW-0328">Glycosyltransferase</keyword>